<evidence type="ECO:0000313" key="11">
    <source>
        <dbReference type="Proteomes" id="UP000037122"/>
    </source>
</evidence>
<gene>
    <name evidence="10" type="ORF">QG37_02816</name>
</gene>
<keyword evidence="6" id="KW-0333">Golgi apparatus</keyword>
<dbReference type="PANTHER" id="PTHR24016">
    <property type="entry name" value="CONSERVED OLIGOMERIC GOLGI COMPLEX SUBUNIT 4"/>
    <property type="match status" value="1"/>
</dbReference>
<dbReference type="Pfam" id="PF20663">
    <property type="entry name" value="COG4_N"/>
    <property type="match status" value="1"/>
</dbReference>
<dbReference type="VEuPathDB" id="FungiDB:CJJ07_005490"/>
<evidence type="ECO:0000256" key="1">
    <source>
        <dbReference type="ARBA" id="ARBA00004395"/>
    </source>
</evidence>
<evidence type="ECO:0000256" key="5">
    <source>
        <dbReference type="ARBA" id="ARBA00022927"/>
    </source>
</evidence>
<comment type="subcellular location">
    <subcellularLocation>
        <location evidence="1">Golgi apparatus membrane</location>
        <topology evidence="1">Peripheral membrane protein</topology>
    </subcellularLocation>
</comment>
<dbReference type="GO" id="GO:0015031">
    <property type="term" value="P:protein transport"/>
    <property type="evidence" value="ECO:0007669"/>
    <property type="project" value="UniProtKB-KW"/>
</dbReference>
<evidence type="ECO:0000256" key="4">
    <source>
        <dbReference type="ARBA" id="ARBA00022448"/>
    </source>
</evidence>
<dbReference type="InterPro" id="IPR013167">
    <property type="entry name" value="COG4_M"/>
</dbReference>
<evidence type="ECO:0000313" key="10">
    <source>
        <dbReference type="EMBL" id="KNE00270.1"/>
    </source>
</evidence>
<accession>A0A0L0P1X0</accession>
<dbReference type="SMART" id="SM00762">
    <property type="entry name" value="Cog4"/>
    <property type="match status" value="1"/>
</dbReference>
<comment type="caution">
    <text evidence="10">The sequence shown here is derived from an EMBL/GenBank/DDBJ whole genome shotgun (WGS) entry which is preliminary data.</text>
</comment>
<dbReference type="Pfam" id="PF20662">
    <property type="entry name" value="COG4_C"/>
    <property type="match status" value="1"/>
</dbReference>
<comment type="similarity">
    <text evidence="2">Belongs to the COG4 family.</text>
</comment>
<dbReference type="VEuPathDB" id="FungiDB:CJJ09_002833"/>
<dbReference type="AlphaFoldDB" id="A0A0L0P1X0"/>
<keyword evidence="5" id="KW-0653">Protein transport</keyword>
<protein>
    <recommendedName>
        <fullName evidence="3">Conserved oligomeric Golgi complex subunit 4</fullName>
    </recommendedName>
    <alternativeName>
        <fullName evidence="8">Component of oligomeric Golgi complex 4</fullName>
    </alternativeName>
</protein>
<evidence type="ECO:0000256" key="2">
    <source>
        <dbReference type="ARBA" id="ARBA00009215"/>
    </source>
</evidence>
<dbReference type="VEuPathDB" id="FungiDB:CJI96_0003226"/>
<proteinExistence type="inferred from homology"/>
<dbReference type="Proteomes" id="UP000037122">
    <property type="component" value="Unassembled WGS sequence"/>
</dbReference>
<dbReference type="GO" id="GO:0000139">
    <property type="term" value="C:Golgi membrane"/>
    <property type="evidence" value="ECO:0007669"/>
    <property type="project" value="UniProtKB-SubCell"/>
</dbReference>
<dbReference type="EMBL" id="LGST01000019">
    <property type="protein sequence ID" value="KNE00270.1"/>
    <property type="molecule type" value="Genomic_DNA"/>
</dbReference>
<reference evidence="11" key="1">
    <citation type="journal article" date="2015" name="BMC Genomics">
        <title>Draft genome of a commonly misdiagnosed multidrug resistant pathogen Candida auris.</title>
        <authorList>
            <person name="Chatterjee S."/>
            <person name="Alampalli S.V."/>
            <person name="Nageshan R.K."/>
            <person name="Chettiar S.T."/>
            <person name="Joshi S."/>
            <person name="Tatu U.S."/>
        </authorList>
    </citation>
    <scope>NUCLEOTIDE SEQUENCE [LARGE SCALE GENOMIC DNA]</scope>
    <source>
        <strain evidence="11">6684</strain>
    </source>
</reference>
<dbReference type="PANTHER" id="PTHR24016:SF0">
    <property type="entry name" value="CONSERVED OLIGOMERIC GOLGI COMPLEX SUBUNIT 4"/>
    <property type="match status" value="1"/>
</dbReference>
<dbReference type="Gene3D" id="1.20.58.1970">
    <property type="match status" value="1"/>
</dbReference>
<evidence type="ECO:0000256" key="6">
    <source>
        <dbReference type="ARBA" id="ARBA00023034"/>
    </source>
</evidence>
<dbReference type="InterPro" id="IPR048682">
    <property type="entry name" value="COG4"/>
</dbReference>
<dbReference type="VEuPathDB" id="FungiDB:CJI97_000890"/>
<name>A0A0L0P1X0_CANAR</name>
<evidence type="ECO:0000256" key="7">
    <source>
        <dbReference type="ARBA" id="ARBA00023136"/>
    </source>
</evidence>
<feature type="domain" description="COG4 transport protein middle alpha-helical bundle" evidence="9">
    <location>
        <begin position="194"/>
        <end position="529"/>
    </location>
</feature>
<organism evidence="10 11">
    <name type="scientific">Candidozyma auris</name>
    <name type="common">Yeast</name>
    <name type="synonym">Candida auris</name>
    <dbReference type="NCBI Taxonomy" id="498019"/>
    <lineage>
        <taxon>Eukaryota</taxon>
        <taxon>Fungi</taxon>
        <taxon>Dikarya</taxon>
        <taxon>Ascomycota</taxon>
        <taxon>Saccharomycotina</taxon>
        <taxon>Pichiomycetes</taxon>
        <taxon>Metschnikowiaceae</taxon>
        <taxon>Candidozyma</taxon>
    </lineage>
</organism>
<sequence>MVGKPISQSTTASMFPLLQQHNLDKEYAELMERLKSALSTSALHELIHQIDLQTNNIDSDLLRLVTVGSKKHMAEISLLELSRAKLSGAIANSNDLTKVFTSANDLGHSLTSRIKALDREISNVNSTLLFVSDVQLLKNNISQTQYAIEKGDWDLAANCIHIINHKLSPKLVNGKFALVTIPSSEIPELPAPTVKKWTEQLTQEFQTRFNDAAKARSVPEITKYFQLFPLIDQEEAGLQCYSKFICSIITDTSRTLINSATKGEARLGIYATVTQNLFESISTMLSLHTPLINKYYGTSYPDAVVFVVSKIQREIDSQIGLIADTFYDVNRVDKTLQDIKLHKFTELSRRFSDHYQQPEHEENDVYDHDIVPLVEIGDLIHEFSSILHHWSLYCKFTSAKYLSKSQSQQDVLEVPQLLSSSHFNKKIHNKFLPAFEALYTYYLRRSFEKAITIEEVPDLDAFLVTTAESKAPDQPAVSSVVEDLSLIFHNTLRNILESSQPSTVKHFVTECFKVLRTDFLDGFIRRALQDNLPRYNKTLSLISAHSTVLSGSVSPSVSRSGTPAPESVSGYFKGASSAFGNIVGTGSSMVTGSAGGQPNETKLVNYVVYLNTVATAQQFIHQIVENTTQRDPQYIKNNFPFGMDGDRIKNIIRGDILEPFTAATNDVVRQSLRNFYNQSMKNRLASIVNEAFSDHNDTRYMAYSSTILNDPSSMIKFKNSWGSMISPYRQTMHKTLVFNKLLRLLVVNLASMIEKRLMVALKKFKINELGALKLDKDVLFIINEVCEDDYELREKFVRLTQLVLLVGMDEEEYQLNSFSKLNEEEEDEEEDNDVGINWVLTPLERKQIRRFRC</sequence>
<evidence type="ECO:0000256" key="3">
    <source>
        <dbReference type="ARBA" id="ARBA00020975"/>
    </source>
</evidence>
<dbReference type="VEuPathDB" id="FungiDB:B9J08_000872"/>
<dbReference type="VEuPathDB" id="FungiDB:QG37_02816"/>
<evidence type="ECO:0000256" key="8">
    <source>
        <dbReference type="ARBA" id="ARBA00031340"/>
    </source>
</evidence>
<dbReference type="InterPro" id="IPR048684">
    <property type="entry name" value="COG4_C"/>
</dbReference>
<keyword evidence="7" id="KW-0472">Membrane</keyword>
<dbReference type="Pfam" id="PF08318">
    <property type="entry name" value="COG4_m"/>
    <property type="match status" value="1"/>
</dbReference>
<dbReference type="InterPro" id="IPR048680">
    <property type="entry name" value="COG4_N"/>
</dbReference>
<evidence type="ECO:0000259" key="9">
    <source>
        <dbReference type="SMART" id="SM00762"/>
    </source>
</evidence>
<keyword evidence="4" id="KW-0813">Transport</keyword>